<dbReference type="OrthoDB" id="1106899at2759"/>
<evidence type="ECO:0000259" key="2">
    <source>
        <dbReference type="Pfam" id="PF14111"/>
    </source>
</evidence>
<dbReference type="Proteomes" id="UP000634136">
    <property type="component" value="Unassembled WGS sequence"/>
</dbReference>
<dbReference type="GO" id="GO:0016740">
    <property type="term" value="F:transferase activity"/>
    <property type="evidence" value="ECO:0007669"/>
    <property type="project" value="UniProtKB-KW"/>
</dbReference>
<dbReference type="SUPFAM" id="SSF56219">
    <property type="entry name" value="DNase I-like"/>
    <property type="match status" value="1"/>
</dbReference>
<feature type="domain" description="DUF4283" evidence="2">
    <location>
        <begin position="61"/>
        <end position="143"/>
    </location>
</feature>
<evidence type="ECO:0000313" key="4">
    <source>
        <dbReference type="EMBL" id="KAF7832321.1"/>
    </source>
</evidence>
<dbReference type="InterPro" id="IPR036691">
    <property type="entry name" value="Endo/exonu/phosph_ase_sf"/>
</dbReference>
<feature type="domain" description="Zinc knuckle CX2CX4HX4C" evidence="3">
    <location>
        <begin position="204"/>
        <end position="248"/>
    </location>
</feature>
<dbReference type="Pfam" id="PF14392">
    <property type="entry name" value="zf-CCHC_4"/>
    <property type="match status" value="1"/>
</dbReference>
<feature type="compositionally biased region" description="Acidic residues" evidence="1">
    <location>
        <begin position="14"/>
        <end position="26"/>
    </location>
</feature>
<dbReference type="InterPro" id="IPR025836">
    <property type="entry name" value="Zn_knuckle_CX2CX4HX4C"/>
</dbReference>
<protein>
    <submittedName>
        <fullName evidence="4">Pyruvate carboxyltransferase</fullName>
    </submittedName>
</protein>
<dbReference type="AlphaFoldDB" id="A0A835C6S2"/>
<gene>
    <name evidence="4" type="ORF">G2W53_014654</name>
</gene>
<name>A0A835C6S2_9FABA</name>
<organism evidence="4 5">
    <name type="scientific">Senna tora</name>
    <dbReference type="NCBI Taxonomy" id="362788"/>
    <lineage>
        <taxon>Eukaryota</taxon>
        <taxon>Viridiplantae</taxon>
        <taxon>Streptophyta</taxon>
        <taxon>Embryophyta</taxon>
        <taxon>Tracheophyta</taxon>
        <taxon>Spermatophyta</taxon>
        <taxon>Magnoliopsida</taxon>
        <taxon>eudicotyledons</taxon>
        <taxon>Gunneridae</taxon>
        <taxon>Pentapetalae</taxon>
        <taxon>rosids</taxon>
        <taxon>fabids</taxon>
        <taxon>Fabales</taxon>
        <taxon>Fabaceae</taxon>
        <taxon>Caesalpinioideae</taxon>
        <taxon>Cassia clade</taxon>
        <taxon>Senna</taxon>
    </lineage>
</organism>
<feature type="compositionally biased region" description="Low complexity" evidence="1">
    <location>
        <begin position="499"/>
        <end position="512"/>
    </location>
</feature>
<dbReference type="InterPro" id="IPR040256">
    <property type="entry name" value="At4g02000-like"/>
</dbReference>
<evidence type="ECO:0000313" key="5">
    <source>
        <dbReference type="Proteomes" id="UP000634136"/>
    </source>
</evidence>
<dbReference type="EMBL" id="JAAIUW010000005">
    <property type="protein sequence ID" value="KAF7832321.1"/>
    <property type="molecule type" value="Genomic_DNA"/>
</dbReference>
<dbReference type="Gene3D" id="3.60.10.10">
    <property type="entry name" value="Endonuclease/exonuclease/phosphatase"/>
    <property type="match status" value="1"/>
</dbReference>
<dbReference type="PANTHER" id="PTHR31286">
    <property type="entry name" value="GLYCINE-RICH CELL WALL STRUCTURAL PROTEIN 1.8-LIKE"/>
    <property type="match status" value="1"/>
</dbReference>
<feature type="region of interest" description="Disordered" evidence="1">
    <location>
        <begin position="490"/>
        <end position="519"/>
    </location>
</feature>
<evidence type="ECO:0000259" key="3">
    <source>
        <dbReference type="Pfam" id="PF14392"/>
    </source>
</evidence>
<keyword evidence="4" id="KW-0670">Pyruvate</keyword>
<proteinExistence type="predicted"/>
<feature type="region of interest" description="Disordered" evidence="1">
    <location>
        <begin position="1"/>
        <end position="46"/>
    </location>
</feature>
<reference evidence="4" key="1">
    <citation type="submission" date="2020-09" db="EMBL/GenBank/DDBJ databases">
        <title>Genome-Enabled Discovery of Anthraquinone Biosynthesis in Senna tora.</title>
        <authorList>
            <person name="Kang S.-H."/>
            <person name="Pandey R.P."/>
            <person name="Lee C.-M."/>
            <person name="Sim J.-S."/>
            <person name="Jeong J.-T."/>
            <person name="Choi B.-S."/>
            <person name="Jung M."/>
            <person name="Ginzburg D."/>
            <person name="Zhao K."/>
            <person name="Won S.Y."/>
            <person name="Oh T.-J."/>
            <person name="Yu Y."/>
            <person name="Kim N.-H."/>
            <person name="Lee O.R."/>
            <person name="Lee T.-H."/>
            <person name="Bashyal P."/>
            <person name="Kim T.-S."/>
            <person name="Lee W.-H."/>
            <person name="Kawkins C."/>
            <person name="Kim C.-K."/>
            <person name="Kim J.S."/>
            <person name="Ahn B.O."/>
            <person name="Rhee S.Y."/>
            <person name="Sohng J.K."/>
        </authorList>
    </citation>
    <scope>NUCLEOTIDE SEQUENCE</scope>
    <source>
        <tissue evidence="4">Leaf</tissue>
    </source>
</reference>
<sequence length="876" mass="100996">MSYNPREIGWVDSSDSEPGEELEEMRDLENYPNPRSPPPTRDARGPIMQVHPQTIEENRDYWAHCLIGELIDVRQFLVRRLQHALNHAWRLQGRVTVVGREDNTYVIHFERMEDLYYIHAEDPWSIHGALFHLINWRPNLVLTNLAITEVPLWIQIWGLPLEYQIPQVARKLAQIAGDIMEVDWAPVTPRNIRFMRVRVMVPINKPLVMGLLLRLDNEIHVWIRFRYERIFKFCRSCGRIGHTYPRCDWLRDYASTVITEQMASIRDELGVEMGIQPSRIHFVNEARAFVNRDHRMDPSIILSTLLRWSLSSIMTPDAMAATTVATEVVSTSEEDPEEEEDFLILPFHNQIPELEPGDMEVVWEEEPTLQDTITDLPELNDADPEIQAMAEMFSLNKPHQCLFPLPGVRLTDHGVLAPTNEFPLRWVELEPGEFGLTNAKFDWELPQSEDRMMSYSWWDMKDIEERDNPPTDIFMIGEHSDLWTPHRPWKNSTFERGESSSANASLNGNLPSQQTPSEGDELALVVQPFLRPLTAQGSSHVENSEGSNSDASLTQEEVAEINSLSNENLTVMGAEMGFWVADDAPQEVRTFQPLPEDNDLSRWAVWQQGAAGIEHNSYWLAPIRQLTDVNTFDNFPILVQAGDHIRVVETSKKRRFDSIEDLRTEMIKKAKSEPIVINMMGHLKRKKTCTSQSYLHLEVEKTDEEEDSEPPTKRRTVITEAQEMEWECLLNDKIRWSGFEYVDCVDPRGKSGGLGLCWTKSINLTILEKTINWIHGTGIDKSGQQFVFTAVYGPPKVQDRHILWTYLHGKNEQNLPWIIFGDFNQIRGVNEKLSRCSSSHGCVDFDNFINQHTLVEIPSKGAWFTWSNNRLSEDVV</sequence>
<dbReference type="PANTHER" id="PTHR31286:SF167">
    <property type="entry name" value="OS09G0268800 PROTEIN"/>
    <property type="match status" value="1"/>
</dbReference>
<dbReference type="Pfam" id="PF14111">
    <property type="entry name" value="DUF4283"/>
    <property type="match status" value="1"/>
</dbReference>
<dbReference type="InterPro" id="IPR025558">
    <property type="entry name" value="DUF4283"/>
</dbReference>
<accession>A0A835C6S2</accession>
<keyword evidence="4" id="KW-0808">Transferase</keyword>
<comment type="caution">
    <text evidence="4">The sequence shown here is derived from an EMBL/GenBank/DDBJ whole genome shotgun (WGS) entry which is preliminary data.</text>
</comment>
<evidence type="ECO:0000256" key="1">
    <source>
        <dbReference type="SAM" id="MobiDB-lite"/>
    </source>
</evidence>
<keyword evidence="5" id="KW-1185">Reference proteome</keyword>